<dbReference type="Proteomes" id="UP000199550">
    <property type="component" value="Unassembled WGS sequence"/>
</dbReference>
<feature type="chain" id="PRO_5011733531" description="Aggregation factor core" evidence="1">
    <location>
        <begin position="21"/>
        <end position="167"/>
    </location>
</feature>
<dbReference type="EMBL" id="FOTF01000001">
    <property type="protein sequence ID" value="SFK69262.1"/>
    <property type="molecule type" value="Genomic_DNA"/>
</dbReference>
<dbReference type="RefSeq" id="WP_245754085.1">
    <property type="nucleotide sequence ID" value="NZ_FOTF01000001.1"/>
</dbReference>
<evidence type="ECO:0008006" key="4">
    <source>
        <dbReference type="Google" id="ProtNLM"/>
    </source>
</evidence>
<protein>
    <recommendedName>
        <fullName evidence="4">Aggregation factor core</fullName>
    </recommendedName>
</protein>
<feature type="signal peptide" evidence="1">
    <location>
        <begin position="1"/>
        <end position="20"/>
    </location>
</feature>
<keyword evidence="3" id="KW-1185">Reference proteome</keyword>
<gene>
    <name evidence="2" type="ORF">SAMN04488004_1018</name>
</gene>
<proteinExistence type="predicted"/>
<sequence>MTQKLFLAATVLILSSPAFADVVVSFDEGAPKDQFTFHNTGACTLTAATLELDLSGSASGLIFDVTSTGAGVEVFQPLELVAGKAALTMLPTVKDGDNKLVLNIGALGPDERIAFTIDVDDTAGGREITVSGSEIEGAAVALTVENTSTRASFSSNAEASLITPVCS</sequence>
<dbReference type="STRING" id="195913.SAMN04488004_1018"/>
<evidence type="ECO:0000256" key="1">
    <source>
        <dbReference type="SAM" id="SignalP"/>
    </source>
</evidence>
<accession>A0A1I4BK77</accession>
<organism evidence="2 3">
    <name type="scientific">Loktanella salsilacus</name>
    <dbReference type="NCBI Taxonomy" id="195913"/>
    <lineage>
        <taxon>Bacteria</taxon>
        <taxon>Pseudomonadati</taxon>
        <taxon>Pseudomonadota</taxon>
        <taxon>Alphaproteobacteria</taxon>
        <taxon>Rhodobacterales</taxon>
        <taxon>Roseobacteraceae</taxon>
        <taxon>Loktanella</taxon>
    </lineage>
</organism>
<name>A0A1I4BK77_9RHOB</name>
<evidence type="ECO:0000313" key="3">
    <source>
        <dbReference type="Proteomes" id="UP000199550"/>
    </source>
</evidence>
<keyword evidence="1" id="KW-0732">Signal</keyword>
<reference evidence="2 3" key="1">
    <citation type="submission" date="2016-10" db="EMBL/GenBank/DDBJ databases">
        <authorList>
            <person name="de Groot N.N."/>
        </authorList>
    </citation>
    <scope>NUCLEOTIDE SEQUENCE [LARGE SCALE GENOMIC DNA]</scope>
    <source>
        <strain evidence="2 3">DSM 16199</strain>
    </source>
</reference>
<evidence type="ECO:0000313" key="2">
    <source>
        <dbReference type="EMBL" id="SFK69262.1"/>
    </source>
</evidence>
<dbReference type="AlphaFoldDB" id="A0A1I4BK77"/>